<sequence length="124" mass="14224">MSPAPINKLSLTSKLQIPPNRSDAHQRLNDVRARRIRGLELRGLLGLAGVPKSQFENLQKVIVGDGVNSQRRTIVSSVSVPDWSKILKEEYRKNRRQESNNDDYDEDEYEENGNRIPSHEFLAR</sequence>
<dbReference type="PANTHER" id="PTHR46525">
    <property type="entry name" value="EMB|CAB72159.1"/>
    <property type="match status" value="1"/>
</dbReference>
<comment type="caution">
    <text evidence="3">The sequence shown here is derived from an EMBL/GenBank/DDBJ whole genome shotgun (WGS) entry which is preliminary data.</text>
</comment>
<dbReference type="Proteomes" id="UP001604277">
    <property type="component" value="Unassembled WGS sequence"/>
</dbReference>
<dbReference type="AlphaFoldDB" id="A0ABD1WKB7"/>
<gene>
    <name evidence="3" type="ORF">Fot_10733</name>
</gene>
<evidence type="ECO:0000313" key="4">
    <source>
        <dbReference type="Proteomes" id="UP001604277"/>
    </source>
</evidence>
<organism evidence="3 4">
    <name type="scientific">Forsythia ovata</name>
    <dbReference type="NCBI Taxonomy" id="205694"/>
    <lineage>
        <taxon>Eukaryota</taxon>
        <taxon>Viridiplantae</taxon>
        <taxon>Streptophyta</taxon>
        <taxon>Embryophyta</taxon>
        <taxon>Tracheophyta</taxon>
        <taxon>Spermatophyta</taxon>
        <taxon>Magnoliopsida</taxon>
        <taxon>eudicotyledons</taxon>
        <taxon>Gunneridae</taxon>
        <taxon>Pentapetalae</taxon>
        <taxon>asterids</taxon>
        <taxon>lamiids</taxon>
        <taxon>Lamiales</taxon>
        <taxon>Oleaceae</taxon>
        <taxon>Forsythieae</taxon>
        <taxon>Forsythia</taxon>
    </lineage>
</organism>
<feature type="region of interest" description="Disordered" evidence="2">
    <location>
        <begin position="89"/>
        <end position="124"/>
    </location>
</feature>
<evidence type="ECO:0000256" key="1">
    <source>
        <dbReference type="ARBA" id="ARBA00034773"/>
    </source>
</evidence>
<comment type="similarity">
    <text evidence="1">Belongs to the senescence regulator S40 family.</text>
</comment>
<reference evidence="4" key="1">
    <citation type="submission" date="2024-07" db="EMBL/GenBank/DDBJ databases">
        <title>Two chromosome-level genome assemblies of Korean endemic species Abeliophyllum distichum and Forsythia ovata (Oleaceae).</title>
        <authorList>
            <person name="Jang H."/>
        </authorList>
    </citation>
    <scope>NUCLEOTIDE SEQUENCE [LARGE SCALE GENOMIC DNA]</scope>
</reference>
<dbReference type="EMBL" id="JBFOLJ010000003">
    <property type="protein sequence ID" value="KAL2549203.1"/>
    <property type="molecule type" value="Genomic_DNA"/>
</dbReference>
<protein>
    <submittedName>
        <fullName evidence="3">Uncharacterized protein</fullName>
    </submittedName>
</protein>
<keyword evidence="4" id="KW-1185">Reference proteome</keyword>
<feature type="compositionally biased region" description="Basic and acidic residues" evidence="2">
    <location>
        <begin position="89"/>
        <end position="99"/>
    </location>
</feature>
<dbReference type="Pfam" id="PF04520">
    <property type="entry name" value="Senescence_reg"/>
    <property type="match status" value="1"/>
</dbReference>
<dbReference type="InterPro" id="IPR007608">
    <property type="entry name" value="Senescence_reg_S40"/>
</dbReference>
<evidence type="ECO:0000313" key="3">
    <source>
        <dbReference type="EMBL" id="KAL2549203.1"/>
    </source>
</evidence>
<proteinExistence type="inferred from homology"/>
<name>A0ABD1WKB7_9LAMI</name>
<dbReference type="GO" id="GO:0010150">
    <property type="term" value="P:leaf senescence"/>
    <property type="evidence" value="ECO:0007669"/>
    <property type="project" value="UniProtKB-ARBA"/>
</dbReference>
<accession>A0ABD1WKB7</accession>
<dbReference type="PANTHER" id="PTHR46525:SF2">
    <property type="entry name" value="EMB|CAB72159.1"/>
    <property type="match status" value="1"/>
</dbReference>
<feature type="compositionally biased region" description="Acidic residues" evidence="2">
    <location>
        <begin position="100"/>
        <end position="111"/>
    </location>
</feature>
<evidence type="ECO:0000256" key="2">
    <source>
        <dbReference type="SAM" id="MobiDB-lite"/>
    </source>
</evidence>